<keyword evidence="2" id="KW-1185">Reference proteome</keyword>
<dbReference type="Proteomes" id="UP000077339">
    <property type="component" value="Unassembled WGS sequence"/>
</dbReference>
<dbReference type="PATRIC" id="fig|1453497.3.peg.1767"/>
<sequence>MIKPFIKIQYPPSKKIFRTFKASDLISYSGRIYVFDEENFSRYRFYEEHEGTQLFSLANEMAFLKENALVSREILEYLFVRGIVATVGVDVDESLISIYRRFSRLHLLPFDDNSRKVLEKSAPGYAEFKDLRLYVGISSSGYFFRREI</sequence>
<dbReference type="OrthoDB" id="37476at2"/>
<organism evidence="1 2">
    <name type="scientific">Kosmotoga arenicorallina S304</name>
    <dbReference type="NCBI Taxonomy" id="1453497"/>
    <lineage>
        <taxon>Bacteria</taxon>
        <taxon>Thermotogati</taxon>
        <taxon>Thermotogota</taxon>
        <taxon>Thermotogae</taxon>
        <taxon>Kosmotogales</taxon>
        <taxon>Kosmotogaceae</taxon>
        <taxon>Kosmotoga</taxon>
    </lineage>
</organism>
<comment type="caution">
    <text evidence="1">The sequence shown here is derived from an EMBL/GenBank/DDBJ whole genome shotgun (WGS) entry which is preliminary data.</text>
</comment>
<dbReference type="RefSeq" id="WP_068346915.1">
    <property type="nucleotide sequence ID" value="NZ_JFHK01000005.1"/>
</dbReference>
<dbReference type="AlphaFoldDB" id="A0A176K1R8"/>
<dbReference type="STRING" id="1453497.AT15_08920"/>
<name>A0A176K1R8_9BACT</name>
<evidence type="ECO:0000313" key="1">
    <source>
        <dbReference type="EMBL" id="OAA31087.1"/>
    </source>
</evidence>
<dbReference type="EMBL" id="JFHK01000005">
    <property type="protein sequence ID" value="OAA31087.1"/>
    <property type="molecule type" value="Genomic_DNA"/>
</dbReference>
<proteinExistence type="predicted"/>
<accession>A0A176K1R8</accession>
<gene>
    <name evidence="1" type="ORF">AT15_08920</name>
</gene>
<evidence type="ECO:0000313" key="2">
    <source>
        <dbReference type="Proteomes" id="UP000077339"/>
    </source>
</evidence>
<reference evidence="1 2" key="1">
    <citation type="submission" date="2014-02" db="EMBL/GenBank/DDBJ databases">
        <title>Kosmotoga genome sequencing.</title>
        <authorList>
            <person name="Pollo S.M."/>
            <person name="Charchuk R."/>
            <person name="Nesbo C.L."/>
        </authorList>
    </citation>
    <scope>NUCLEOTIDE SEQUENCE [LARGE SCALE GENOMIC DNA]</scope>
    <source>
        <strain evidence="1 2">S304</strain>
    </source>
</reference>
<protein>
    <submittedName>
        <fullName evidence="1">Uncharacterized protein</fullName>
    </submittedName>
</protein>